<evidence type="ECO:0000256" key="5">
    <source>
        <dbReference type="ARBA" id="ARBA00022989"/>
    </source>
</evidence>
<reference evidence="9 10" key="1">
    <citation type="submission" date="2016-05" db="EMBL/GenBank/DDBJ databases">
        <title>Complete genome sequence of Novosphingobium guangzhouense SA925(T).</title>
        <authorList>
            <person name="Sha S."/>
        </authorList>
    </citation>
    <scope>NUCLEOTIDE SEQUENCE [LARGE SCALE GENOMIC DNA]</scope>
    <source>
        <strain evidence="9 10">SA925</strain>
    </source>
</reference>
<keyword evidence="10" id="KW-1185">Reference proteome</keyword>
<sequence>MTTHTGSKALALLVAGTFFMENLDATVVTPAVPAMAKSFAAAPVDLSAGVSAYMIALGVFIPVSGWAAQRFGARQIFAAAIVMFTLTSLLCGMAQDLPQFVAARVLQGIGGAMMVPVGRLVVLRETPKERLVSAIAVLTWPALVAPVLGPPLGGLIVDHGDWRWIFWLNLPLGAMALAGALRLVPHLEAEPQRRFDWTGFLLLGGAIFALMLMAEDMSRPDASLPVAATGVIVGLVLLGLGVRHLNRAETPMLRLSALETQTFAVTIWGGSLFRMGVSAVPFLVPIMFQVGFGYTSFQAGGMLMAVFAGNLTMKPFTTAGMRRFGMKPVLLVNGTLNAAMIAACALFGAWLPLWATCAILFLGGMTRSMQFTVFNTIAFADVPKDQMTDANTLFSTAFQLAMGMGITLGAIAWRLGEVLGHGGDPAAPFRIAFLIVAAASALGIIDSLKLAPDAGRIVAGPKASLTNSPQPPKGEPK</sequence>
<dbReference type="EMBL" id="LYMM01000002">
    <property type="protein sequence ID" value="PNU06430.1"/>
    <property type="molecule type" value="Genomic_DNA"/>
</dbReference>
<feature type="transmembrane region" description="Helical" evidence="7">
    <location>
        <begin position="263"/>
        <end position="284"/>
    </location>
</feature>
<evidence type="ECO:0000256" key="4">
    <source>
        <dbReference type="ARBA" id="ARBA00022692"/>
    </source>
</evidence>
<evidence type="ECO:0000256" key="2">
    <source>
        <dbReference type="ARBA" id="ARBA00022448"/>
    </source>
</evidence>
<evidence type="ECO:0000256" key="7">
    <source>
        <dbReference type="SAM" id="Phobius"/>
    </source>
</evidence>
<dbReference type="InterPro" id="IPR011701">
    <property type="entry name" value="MFS"/>
</dbReference>
<dbReference type="Gene3D" id="1.20.1720.10">
    <property type="entry name" value="Multidrug resistance protein D"/>
    <property type="match status" value="1"/>
</dbReference>
<dbReference type="InterPro" id="IPR036259">
    <property type="entry name" value="MFS_trans_sf"/>
</dbReference>
<evidence type="ECO:0000313" key="9">
    <source>
        <dbReference type="EMBL" id="PNU06430.1"/>
    </source>
</evidence>
<keyword evidence="5 7" id="KW-1133">Transmembrane helix</keyword>
<comment type="subcellular location">
    <subcellularLocation>
        <location evidence="1">Cell membrane</location>
        <topology evidence="1">Multi-pass membrane protein</topology>
    </subcellularLocation>
</comment>
<feature type="transmembrane region" description="Helical" evidence="7">
    <location>
        <begin position="330"/>
        <end position="353"/>
    </location>
</feature>
<dbReference type="Pfam" id="PF07690">
    <property type="entry name" value="MFS_1"/>
    <property type="match status" value="1"/>
</dbReference>
<dbReference type="Proteomes" id="UP000236327">
    <property type="component" value="Unassembled WGS sequence"/>
</dbReference>
<dbReference type="PANTHER" id="PTHR42718:SF46">
    <property type="entry name" value="BLR6921 PROTEIN"/>
    <property type="match status" value="1"/>
</dbReference>
<name>A0A2K2G5W8_9SPHN</name>
<feature type="domain" description="Major facilitator superfamily (MFS) profile" evidence="8">
    <location>
        <begin position="10"/>
        <end position="455"/>
    </location>
</feature>
<feature type="transmembrane region" description="Helical" evidence="7">
    <location>
        <begin position="101"/>
        <end position="122"/>
    </location>
</feature>
<feature type="transmembrane region" description="Helical" evidence="7">
    <location>
        <begin position="427"/>
        <end position="445"/>
    </location>
</feature>
<evidence type="ECO:0000313" key="10">
    <source>
        <dbReference type="Proteomes" id="UP000236327"/>
    </source>
</evidence>
<feature type="transmembrane region" description="Helical" evidence="7">
    <location>
        <begin position="290"/>
        <end position="309"/>
    </location>
</feature>
<dbReference type="SUPFAM" id="SSF103473">
    <property type="entry name" value="MFS general substrate transporter"/>
    <property type="match status" value="1"/>
</dbReference>
<keyword evidence="2" id="KW-0813">Transport</keyword>
<accession>A0A2K2G5W8</accession>
<feature type="transmembrane region" description="Helical" evidence="7">
    <location>
        <begin position="46"/>
        <end position="64"/>
    </location>
</feature>
<feature type="transmembrane region" description="Helical" evidence="7">
    <location>
        <begin position="392"/>
        <end position="415"/>
    </location>
</feature>
<dbReference type="PROSITE" id="PS50850">
    <property type="entry name" value="MFS"/>
    <property type="match status" value="1"/>
</dbReference>
<dbReference type="GO" id="GO:0022857">
    <property type="term" value="F:transmembrane transporter activity"/>
    <property type="evidence" value="ECO:0007669"/>
    <property type="project" value="InterPro"/>
</dbReference>
<dbReference type="RefSeq" id="WP_245892271.1">
    <property type="nucleotide sequence ID" value="NZ_LYMM01000002.1"/>
</dbReference>
<evidence type="ECO:0000256" key="6">
    <source>
        <dbReference type="ARBA" id="ARBA00023136"/>
    </source>
</evidence>
<feature type="transmembrane region" description="Helical" evidence="7">
    <location>
        <begin position="195"/>
        <end position="214"/>
    </location>
</feature>
<proteinExistence type="predicted"/>
<dbReference type="InterPro" id="IPR020846">
    <property type="entry name" value="MFS_dom"/>
</dbReference>
<keyword evidence="4 7" id="KW-0812">Transmembrane</keyword>
<feature type="transmembrane region" description="Helical" evidence="7">
    <location>
        <begin position="131"/>
        <end position="152"/>
    </location>
</feature>
<feature type="transmembrane region" description="Helical" evidence="7">
    <location>
        <begin position="164"/>
        <end position="183"/>
    </location>
</feature>
<evidence type="ECO:0000259" key="8">
    <source>
        <dbReference type="PROSITE" id="PS50850"/>
    </source>
</evidence>
<feature type="transmembrane region" description="Helical" evidence="7">
    <location>
        <begin position="359"/>
        <end position="380"/>
    </location>
</feature>
<dbReference type="PANTHER" id="PTHR42718">
    <property type="entry name" value="MAJOR FACILITATOR SUPERFAMILY MULTIDRUG TRANSPORTER MFSC"/>
    <property type="match status" value="1"/>
</dbReference>
<feature type="transmembrane region" description="Helical" evidence="7">
    <location>
        <begin position="76"/>
        <end position="95"/>
    </location>
</feature>
<keyword evidence="3" id="KW-1003">Cell membrane</keyword>
<keyword evidence="6 7" id="KW-0472">Membrane</keyword>
<evidence type="ECO:0000256" key="3">
    <source>
        <dbReference type="ARBA" id="ARBA00022475"/>
    </source>
</evidence>
<feature type="transmembrane region" description="Helical" evidence="7">
    <location>
        <begin position="226"/>
        <end position="242"/>
    </location>
</feature>
<dbReference type="Gene3D" id="1.20.1250.20">
    <property type="entry name" value="MFS general substrate transporter like domains"/>
    <property type="match status" value="1"/>
</dbReference>
<organism evidence="9 10">
    <name type="scientific">Novosphingobium guangzhouense</name>
    <dbReference type="NCBI Taxonomy" id="1850347"/>
    <lineage>
        <taxon>Bacteria</taxon>
        <taxon>Pseudomonadati</taxon>
        <taxon>Pseudomonadota</taxon>
        <taxon>Alphaproteobacteria</taxon>
        <taxon>Sphingomonadales</taxon>
        <taxon>Sphingomonadaceae</taxon>
        <taxon>Novosphingobium</taxon>
    </lineage>
</organism>
<dbReference type="AlphaFoldDB" id="A0A2K2G5W8"/>
<gene>
    <name evidence="9" type="ORF">A8V01_02460</name>
</gene>
<protein>
    <submittedName>
        <fullName evidence="9">MFS transporter</fullName>
    </submittedName>
</protein>
<evidence type="ECO:0000256" key="1">
    <source>
        <dbReference type="ARBA" id="ARBA00004651"/>
    </source>
</evidence>
<dbReference type="GO" id="GO:0005886">
    <property type="term" value="C:plasma membrane"/>
    <property type="evidence" value="ECO:0007669"/>
    <property type="project" value="UniProtKB-SubCell"/>
</dbReference>
<comment type="caution">
    <text evidence="9">The sequence shown here is derived from an EMBL/GenBank/DDBJ whole genome shotgun (WGS) entry which is preliminary data.</text>
</comment>